<reference evidence="3" key="1">
    <citation type="submission" date="2015-12" db="EMBL/GenBank/DDBJ databases">
        <title>Update maize B73 reference genome by single molecule sequencing technologies.</title>
        <authorList>
            <consortium name="Maize Genome Sequencing Project"/>
            <person name="Ware D."/>
        </authorList>
    </citation>
    <scope>NUCLEOTIDE SEQUENCE [LARGE SCALE GENOMIC DNA]</scope>
    <source>
        <strain evidence="3">cv. B73</strain>
    </source>
</reference>
<reference evidence="2" key="2">
    <citation type="submission" date="2019-07" db="EMBL/GenBank/DDBJ databases">
        <authorList>
            <person name="Seetharam A."/>
            <person name="Woodhouse M."/>
            <person name="Cannon E."/>
        </authorList>
    </citation>
    <scope>NUCLEOTIDE SEQUENCE [LARGE SCALE GENOMIC DNA]</scope>
    <source>
        <strain evidence="2">cv. B73</strain>
    </source>
</reference>
<feature type="compositionally biased region" description="Basic and acidic residues" evidence="1">
    <location>
        <begin position="7"/>
        <end position="16"/>
    </location>
</feature>
<evidence type="ECO:0000313" key="2">
    <source>
        <dbReference type="EnsemblPlants" id="Zm00001eb318950_P001"/>
    </source>
</evidence>
<dbReference type="Gramene" id="Zm00001eb318950_T001">
    <property type="protein sequence ID" value="Zm00001eb318950_P001"/>
    <property type="gene ID" value="Zm00001eb318950"/>
</dbReference>
<proteinExistence type="predicted"/>
<evidence type="ECO:0000313" key="3">
    <source>
        <dbReference type="Proteomes" id="UP000007305"/>
    </source>
</evidence>
<name>A0A804QD07_MAIZE</name>
<dbReference type="AlphaFoldDB" id="A0A804QD07"/>
<dbReference type="InParanoid" id="A0A804QD07"/>
<dbReference type="Proteomes" id="UP000007305">
    <property type="component" value="Chromosome 7"/>
</dbReference>
<accession>A0A804QD07</accession>
<dbReference type="EnsemblPlants" id="Zm00001eb318950_T001">
    <property type="protein sequence ID" value="Zm00001eb318950_P001"/>
    <property type="gene ID" value="Zm00001eb318950"/>
</dbReference>
<feature type="compositionally biased region" description="Basic and acidic residues" evidence="1">
    <location>
        <begin position="44"/>
        <end position="53"/>
    </location>
</feature>
<feature type="compositionally biased region" description="Acidic residues" evidence="1">
    <location>
        <begin position="32"/>
        <end position="43"/>
    </location>
</feature>
<feature type="region of interest" description="Disordered" evidence="1">
    <location>
        <begin position="1"/>
        <end position="53"/>
    </location>
</feature>
<keyword evidence="3" id="KW-1185">Reference proteome</keyword>
<organism evidence="2 3">
    <name type="scientific">Zea mays</name>
    <name type="common">Maize</name>
    <dbReference type="NCBI Taxonomy" id="4577"/>
    <lineage>
        <taxon>Eukaryota</taxon>
        <taxon>Viridiplantae</taxon>
        <taxon>Streptophyta</taxon>
        <taxon>Embryophyta</taxon>
        <taxon>Tracheophyta</taxon>
        <taxon>Spermatophyta</taxon>
        <taxon>Magnoliopsida</taxon>
        <taxon>Liliopsida</taxon>
        <taxon>Poales</taxon>
        <taxon>Poaceae</taxon>
        <taxon>PACMAD clade</taxon>
        <taxon>Panicoideae</taxon>
        <taxon>Andropogonodae</taxon>
        <taxon>Andropogoneae</taxon>
        <taxon>Tripsacinae</taxon>
        <taxon>Zea</taxon>
    </lineage>
</organism>
<protein>
    <submittedName>
        <fullName evidence="2">Uncharacterized protein</fullName>
    </submittedName>
</protein>
<evidence type="ECO:0000256" key="1">
    <source>
        <dbReference type="SAM" id="MobiDB-lite"/>
    </source>
</evidence>
<reference evidence="2" key="3">
    <citation type="submission" date="2021-05" db="UniProtKB">
        <authorList>
            <consortium name="EnsemblPlants"/>
        </authorList>
    </citation>
    <scope>IDENTIFICATION</scope>
    <source>
        <strain evidence="2">cv. B73</strain>
    </source>
</reference>
<sequence length="53" mass="5757">MGAVHSAEVDVRHEEQQEVEVGPDPAERDATDAEAEDADEEEVDGHVEEQRGG</sequence>